<dbReference type="EMBL" id="CAKXAJ010024941">
    <property type="protein sequence ID" value="CAH2233102.1"/>
    <property type="molecule type" value="Genomic_DNA"/>
</dbReference>
<gene>
    <name evidence="1" type="primary">jg13967</name>
    <name evidence="1" type="ORF">PAEG_LOCUS11231</name>
</gene>
<evidence type="ECO:0000313" key="2">
    <source>
        <dbReference type="Proteomes" id="UP000838756"/>
    </source>
</evidence>
<dbReference type="OrthoDB" id="7338891at2759"/>
<organism evidence="1 2">
    <name type="scientific">Pararge aegeria aegeria</name>
    <dbReference type="NCBI Taxonomy" id="348720"/>
    <lineage>
        <taxon>Eukaryota</taxon>
        <taxon>Metazoa</taxon>
        <taxon>Ecdysozoa</taxon>
        <taxon>Arthropoda</taxon>
        <taxon>Hexapoda</taxon>
        <taxon>Insecta</taxon>
        <taxon>Pterygota</taxon>
        <taxon>Neoptera</taxon>
        <taxon>Endopterygota</taxon>
        <taxon>Lepidoptera</taxon>
        <taxon>Glossata</taxon>
        <taxon>Ditrysia</taxon>
        <taxon>Papilionoidea</taxon>
        <taxon>Nymphalidae</taxon>
        <taxon>Satyrinae</taxon>
        <taxon>Satyrini</taxon>
        <taxon>Parargina</taxon>
        <taxon>Pararge</taxon>
    </lineage>
</organism>
<keyword evidence="2" id="KW-1185">Reference proteome</keyword>
<reference evidence="1" key="1">
    <citation type="submission" date="2022-03" db="EMBL/GenBank/DDBJ databases">
        <authorList>
            <person name="Lindestad O."/>
        </authorList>
    </citation>
    <scope>NUCLEOTIDE SEQUENCE</scope>
</reference>
<proteinExistence type="predicted"/>
<comment type="caution">
    <text evidence="1">The sequence shown here is derived from an EMBL/GenBank/DDBJ whole genome shotgun (WGS) entry which is preliminary data.</text>
</comment>
<sequence>MRAHTVTKNRHREVCYSQHFSFSKKAGRKKGETLRTAVDHNRLGNDNDDSRKLKKRFPNERWREIAAITAAALPRGGYGLFAEDPLSGFRCAAKTQRAQCGRLSREGRTLPSNRNMSSQCVVLLAVVACLVHHQVAARPVRKTLNFNMFVLNPQHQGSADRTILATDGVSRFGPILEYLVQRVQGMMSVRLPVEASYHTDEKVPDVSENEVDGVQAKMPGVVVRPSRAKPGTYDVEIDVVVDDGQPNKID</sequence>
<dbReference type="Proteomes" id="UP000838756">
    <property type="component" value="Unassembled WGS sequence"/>
</dbReference>
<dbReference type="AlphaFoldDB" id="A0A8S4RAB4"/>
<name>A0A8S4RAB4_9NEOP</name>
<evidence type="ECO:0000313" key="1">
    <source>
        <dbReference type="EMBL" id="CAH2233102.1"/>
    </source>
</evidence>
<accession>A0A8S4RAB4</accession>
<protein>
    <submittedName>
        <fullName evidence="1">Jg13967 protein</fullName>
    </submittedName>
</protein>